<gene>
    <name evidence="1" type="ORF">V3851_18085</name>
</gene>
<sequence length="71" mass="8144">MKSTSKYEMAQRILAELKQPAYRFQQITDAIFKQRIGEYERMTVLPKGVKVTVRTPFGTDIDAACGQLYGR</sequence>
<dbReference type="Proteomes" id="UP001306950">
    <property type="component" value="Unassembled WGS sequence"/>
</dbReference>
<proteinExistence type="predicted"/>
<organism evidence="1 2">
    <name type="scientific">Paenibacillus haidiansis</name>
    <dbReference type="NCBI Taxonomy" id="1574488"/>
    <lineage>
        <taxon>Bacteria</taxon>
        <taxon>Bacillati</taxon>
        <taxon>Bacillota</taxon>
        <taxon>Bacilli</taxon>
        <taxon>Bacillales</taxon>
        <taxon>Paenibacillaceae</taxon>
        <taxon>Paenibacillus</taxon>
    </lineage>
</organism>
<dbReference type="Gene3D" id="1.10.150.530">
    <property type="match status" value="1"/>
</dbReference>
<reference evidence="1 2" key="1">
    <citation type="submission" date="2024-02" db="EMBL/GenBank/DDBJ databases">
        <title>A nitrogen-fixing paenibacillus bacterium.</title>
        <authorList>
            <person name="Zhang W.L."/>
            <person name="Chen S.F."/>
        </authorList>
    </citation>
    <scope>NUCLEOTIDE SEQUENCE [LARGE SCALE GENOMIC DNA]</scope>
    <source>
        <strain evidence="1 2">M1</strain>
    </source>
</reference>
<keyword evidence="2" id="KW-1185">Reference proteome</keyword>
<dbReference type="EMBL" id="JAZHPZ010000010">
    <property type="protein sequence ID" value="MEF2967744.1"/>
    <property type="molecule type" value="Genomic_DNA"/>
</dbReference>
<evidence type="ECO:0000313" key="1">
    <source>
        <dbReference type="EMBL" id="MEF2967744.1"/>
    </source>
</evidence>
<comment type="caution">
    <text evidence="1">The sequence shown here is derived from an EMBL/GenBank/DDBJ whole genome shotgun (WGS) entry which is preliminary data.</text>
</comment>
<protein>
    <submittedName>
        <fullName evidence="1">Uncharacterized protein</fullName>
    </submittedName>
</protein>
<evidence type="ECO:0000313" key="2">
    <source>
        <dbReference type="Proteomes" id="UP001306950"/>
    </source>
</evidence>
<dbReference type="RefSeq" id="WP_331847962.1">
    <property type="nucleotide sequence ID" value="NZ_JAZHPZ010000010.1"/>
</dbReference>
<accession>A0ABU7VVG2</accession>
<name>A0ABU7VVG2_9BACL</name>